<keyword evidence="3" id="KW-1185">Reference proteome</keyword>
<reference evidence="2 3" key="1">
    <citation type="submission" date="2017-04" db="EMBL/GenBank/DDBJ databases">
        <authorList>
            <person name="Varghese N."/>
            <person name="Submissions S."/>
        </authorList>
    </citation>
    <scope>NUCLEOTIDE SEQUENCE [LARGE SCALE GENOMIC DNA]</scope>
    <source>
        <strain evidence="2 3">DSM 9789</strain>
    </source>
</reference>
<proteinExistence type="predicted"/>
<protein>
    <submittedName>
        <fullName evidence="2">Glucose-1-phosphate thymidylyltransferase</fullName>
    </submittedName>
</protein>
<keyword evidence="2" id="KW-0808">Transferase</keyword>
<dbReference type="InterPro" id="IPR005835">
    <property type="entry name" value="NTP_transferase_dom"/>
</dbReference>
<name>A0A8G2FWI4_PICTO</name>
<dbReference type="Pfam" id="PF00483">
    <property type="entry name" value="NTP_transferase"/>
    <property type="match status" value="1"/>
</dbReference>
<accession>A0A8G2FWI4</accession>
<dbReference type="InterPro" id="IPR005908">
    <property type="entry name" value="G1P_thy_trans_l"/>
</dbReference>
<gene>
    <name evidence="2" type="ORF">SAMN02745355_0672</name>
</gene>
<organism evidence="2 3">
    <name type="scientific">Picrophilus torridus (strain ATCC 700027 / DSM 9790 / JCM 10055 / NBRC 100828 / KAW 2/3)</name>
    <dbReference type="NCBI Taxonomy" id="1122961"/>
    <lineage>
        <taxon>Archaea</taxon>
        <taxon>Methanobacteriati</taxon>
        <taxon>Thermoplasmatota</taxon>
        <taxon>Thermoplasmata</taxon>
        <taxon>Thermoplasmatales</taxon>
        <taxon>Picrophilaceae</taxon>
        <taxon>Picrophilus</taxon>
    </lineage>
</organism>
<dbReference type="Gene3D" id="3.90.550.10">
    <property type="entry name" value="Spore Coat Polysaccharide Biosynthesis Protein SpsA, Chain A"/>
    <property type="match status" value="1"/>
</dbReference>
<dbReference type="PANTHER" id="PTHR42883">
    <property type="entry name" value="GLUCOSE-1-PHOSPHATE THYMIDYLTRANSFERASE"/>
    <property type="match status" value="1"/>
</dbReference>
<dbReference type="SUPFAM" id="SSF53448">
    <property type="entry name" value="Nucleotide-diphospho-sugar transferases"/>
    <property type="match status" value="1"/>
</dbReference>
<dbReference type="AlphaFoldDB" id="A0A8G2FWI4"/>
<dbReference type="Proteomes" id="UP000192315">
    <property type="component" value="Unassembled WGS sequence"/>
</dbReference>
<comment type="caution">
    <text evidence="2">The sequence shown here is derived from an EMBL/GenBank/DDBJ whole genome shotgun (WGS) entry which is preliminary data.</text>
</comment>
<dbReference type="CDD" id="cd04189">
    <property type="entry name" value="G1P_TT_long"/>
    <property type="match status" value="1"/>
</dbReference>
<dbReference type="PANTHER" id="PTHR42883:SF2">
    <property type="entry name" value="THYMIDYLYLTRANSFERASE"/>
    <property type="match status" value="1"/>
</dbReference>
<dbReference type="InterPro" id="IPR029044">
    <property type="entry name" value="Nucleotide-diphossugar_trans"/>
</dbReference>
<sequence length="352" mass="38893">MYDWMKGLILHGGQGTRLRPLTHTGPKQLINIAGKPISQWALEKLKDTGIENIAIVLGDNSPRKVIEYYGDGSRFGVDIEYIYQGRARGIADAIYRCRDFIGGDDFIVYLGDNVLFDDISPIASDGSDASLLLAHVKDPRAFGVAVIDGDRITKLVEKPKEIISDLALIGVYYFKPLMFDYIADLKPSWRNELEITEALQHMIDDNRSISFKVADSWWKDTGNPNDLLEANMKLLDKFGREGNYGITENSDILGRSFIGEGSIVRNSKIIGPAHIGNKVSIENTRIGPYTTIGDGSVIRDADIEYSLILESATISDIRMSESIIGSKSRIAGDGKNSHYSIVIGENCSVKRG</sequence>
<dbReference type="NCBIfam" id="TIGR01208">
    <property type="entry name" value="rmlA_long"/>
    <property type="match status" value="1"/>
</dbReference>
<dbReference type="EMBL" id="FWYE01000001">
    <property type="protein sequence ID" value="SMD30773.1"/>
    <property type="molecule type" value="Genomic_DNA"/>
</dbReference>
<evidence type="ECO:0000313" key="2">
    <source>
        <dbReference type="EMBL" id="SMD30773.1"/>
    </source>
</evidence>
<feature type="domain" description="Nucleotidyl transferase" evidence="1">
    <location>
        <begin position="6"/>
        <end position="236"/>
    </location>
</feature>
<dbReference type="Gene3D" id="2.160.10.10">
    <property type="entry name" value="Hexapeptide repeat proteins"/>
    <property type="match status" value="1"/>
</dbReference>
<dbReference type="GO" id="GO:0016740">
    <property type="term" value="F:transferase activity"/>
    <property type="evidence" value="ECO:0007669"/>
    <property type="project" value="UniProtKB-KW"/>
</dbReference>
<evidence type="ECO:0000313" key="3">
    <source>
        <dbReference type="Proteomes" id="UP000192315"/>
    </source>
</evidence>
<evidence type="ECO:0000259" key="1">
    <source>
        <dbReference type="Pfam" id="PF00483"/>
    </source>
</evidence>